<feature type="region of interest" description="Disordered" evidence="1">
    <location>
        <begin position="1076"/>
        <end position="1119"/>
    </location>
</feature>
<feature type="region of interest" description="Disordered" evidence="1">
    <location>
        <begin position="1"/>
        <end position="22"/>
    </location>
</feature>
<feature type="compositionally biased region" description="Acidic residues" evidence="1">
    <location>
        <begin position="401"/>
        <end position="415"/>
    </location>
</feature>
<feature type="compositionally biased region" description="Basic and acidic residues" evidence="1">
    <location>
        <begin position="151"/>
        <end position="160"/>
    </location>
</feature>
<accession>A0AAD5WMV7</accession>
<evidence type="ECO:0000313" key="2">
    <source>
        <dbReference type="EMBL" id="KAJ2894412.1"/>
    </source>
</evidence>
<feature type="compositionally biased region" description="Basic and acidic residues" evidence="1">
    <location>
        <begin position="37"/>
        <end position="47"/>
    </location>
</feature>
<dbReference type="Proteomes" id="UP001201980">
    <property type="component" value="Unassembled WGS sequence"/>
</dbReference>
<evidence type="ECO:0000313" key="3">
    <source>
        <dbReference type="Proteomes" id="UP001201980"/>
    </source>
</evidence>
<feature type="region of interest" description="Disordered" evidence="1">
    <location>
        <begin position="574"/>
        <end position="647"/>
    </location>
</feature>
<gene>
    <name evidence="2" type="ORF">MKZ38_007552</name>
</gene>
<feature type="region of interest" description="Disordered" evidence="1">
    <location>
        <begin position="248"/>
        <end position="295"/>
    </location>
</feature>
<feature type="compositionally biased region" description="Polar residues" evidence="1">
    <location>
        <begin position="248"/>
        <end position="263"/>
    </location>
</feature>
<feature type="compositionally biased region" description="Basic and acidic residues" evidence="1">
    <location>
        <begin position="613"/>
        <end position="634"/>
    </location>
</feature>
<evidence type="ECO:0000256" key="1">
    <source>
        <dbReference type="SAM" id="MobiDB-lite"/>
    </source>
</evidence>
<name>A0AAD5WMV7_9PEZI</name>
<proteinExistence type="predicted"/>
<dbReference type="EMBL" id="JAKWBI020000497">
    <property type="protein sequence ID" value="KAJ2894412.1"/>
    <property type="molecule type" value="Genomic_DNA"/>
</dbReference>
<keyword evidence="3" id="KW-1185">Reference proteome</keyword>
<comment type="caution">
    <text evidence="2">The sequence shown here is derived from an EMBL/GenBank/DDBJ whole genome shotgun (WGS) entry which is preliminary data.</text>
</comment>
<feature type="compositionally biased region" description="Pro residues" evidence="1">
    <location>
        <begin position="540"/>
        <end position="554"/>
    </location>
</feature>
<feature type="region of interest" description="Disordered" evidence="1">
    <location>
        <begin position="401"/>
        <end position="421"/>
    </location>
</feature>
<feature type="compositionally biased region" description="Polar residues" evidence="1">
    <location>
        <begin position="1087"/>
        <end position="1104"/>
    </location>
</feature>
<protein>
    <recommendedName>
        <fullName evidence="4">Pathway-specific nitrogen regulator</fullName>
    </recommendedName>
</protein>
<feature type="compositionally biased region" description="Low complexity" evidence="1">
    <location>
        <begin position="161"/>
        <end position="175"/>
    </location>
</feature>
<feature type="region of interest" description="Disordered" evidence="1">
    <location>
        <begin position="37"/>
        <end position="215"/>
    </location>
</feature>
<dbReference type="AlphaFoldDB" id="A0AAD5WMV7"/>
<sequence>MADEATPPAEPIAVESQASTAPVAEVTTAAEVFALQLERREEPKTQENPEQAACEEDDPSRRTPKKSYRRVSYSTETLIHKAARPVTAQLEDAKKSRESLSPPAQETPLEPVLEPSPAIVKSRGSSRPQSRVSHASQRSYPSNGDSGAESLSHHGSDIFSEHSPSSSVGSSSSSSQRGADDHSFYPSKALSQYATSTHQDDDTVAHRSSRTPRISNISAYEDDFVPSSSRKNPRAVFAHNGEFKYMPSVSSPEPSLYNGSTPRGSMRRKFGSNGSVQHSPKSRGTPSRLKPRTREETRPLVLLHVTLLPLRWQWSDLVNNTEVSNITQECKNLRDCWRLLQDNVGDTMLERGILLPHPQGDYDMLEERLLDALELPGKRRVRILECGHYAGNALVKAGDDEFSDDGEQFEQDENESAGPKDKQRWCHTCRCDIRYDSQGCAKIFRIKVYASNGLISAGAWQACWKEMERVDIELEPVVEPTIQDELEHLANHLDERQHAQMMEAEHSSYLHAVVDAENDMVKEHLINEPMAEHPSLLSSPVPPMSSPGFAPSPTPNTRRRMDEERLREIYGRTPPASAQEHLSHLDSPTLSPCPAPRSAYDGSMVPETAEDGDMGKTHPRTADTVRESRERHPDSFMPISSPPSPSTQAFERREFRQAQQIAEQEAPKAIVQQDASLGELLLQAGRVAINDKRNIVIVFLSILVLVFAVRSPGNGSLSEEDLQRSILHNTNLSMGEMEHSQAPIMNVEHQSTTNLGCASVEDVIASMAPDEELPITKSLKVGPESIENESIPTSDTEMDPEEPSAADISREKPSSEVETLEPESLTMVTMSSPGGLKTSPVPPVVIVYPFSPVEYLVQSPKDEIIQSPTNALSIVETVTTTEIAFETIFEREIVTKTVQVTVTNLAEPSEIAVEDVDEAEIYRGCQDVDDFTGEENLSTISEEPTEAFETEKVVGEASNSCETIDTQVDDEEDVYPIETVAPEDEVFVVACEFMVTGDEGEETTEPGEDVDLGCETVAPEREHDPAETIAPEPEAEAVFDCVPAEQEVDFEEVSETATLRPETENYVDCVRAHTSRVGEDGLVDENPVQSTASIPVESADSNAVEQAETEQPKSLRRCP</sequence>
<reference evidence="2" key="1">
    <citation type="submission" date="2022-07" db="EMBL/GenBank/DDBJ databases">
        <title>Draft genome sequence of Zalerion maritima ATCC 34329, a (micro)plastics degrading marine fungus.</title>
        <authorList>
            <person name="Paco A."/>
            <person name="Goncalves M.F.M."/>
            <person name="Rocha-Santos T.A.P."/>
            <person name="Alves A."/>
        </authorList>
    </citation>
    <scope>NUCLEOTIDE SEQUENCE</scope>
    <source>
        <strain evidence="2">ATCC 34329</strain>
    </source>
</reference>
<organism evidence="2 3">
    <name type="scientific">Zalerion maritima</name>
    <dbReference type="NCBI Taxonomy" id="339359"/>
    <lineage>
        <taxon>Eukaryota</taxon>
        <taxon>Fungi</taxon>
        <taxon>Dikarya</taxon>
        <taxon>Ascomycota</taxon>
        <taxon>Pezizomycotina</taxon>
        <taxon>Sordariomycetes</taxon>
        <taxon>Lulworthiomycetidae</taxon>
        <taxon>Lulworthiales</taxon>
        <taxon>Lulworthiaceae</taxon>
        <taxon>Zalerion</taxon>
    </lineage>
</organism>
<feature type="region of interest" description="Disordered" evidence="1">
    <location>
        <begin position="536"/>
        <end position="559"/>
    </location>
</feature>
<feature type="compositionally biased region" description="Polar residues" evidence="1">
    <location>
        <begin position="123"/>
        <end position="145"/>
    </location>
</feature>
<feature type="region of interest" description="Disordered" evidence="1">
    <location>
        <begin position="779"/>
        <end position="820"/>
    </location>
</feature>
<feature type="compositionally biased region" description="Polar residues" evidence="1">
    <location>
        <begin position="272"/>
        <end position="285"/>
    </location>
</feature>
<evidence type="ECO:0008006" key="4">
    <source>
        <dbReference type="Google" id="ProtNLM"/>
    </source>
</evidence>